<accession>A0ABX0U9C3</accession>
<dbReference type="Pfam" id="PF00809">
    <property type="entry name" value="Pterin_bind"/>
    <property type="match status" value="1"/>
</dbReference>
<dbReference type="InterPro" id="IPR045031">
    <property type="entry name" value="DHP_synth-like"/>
</dbReference>
<keyword evidence="8 9" id="KW-0289">Folate biosynthesis</keyword>
<evidence type="ECO:0000259" key="10">
    <source>
        <dbReference type="PROSITE" id="PS50972"/>
    </source>
</evidence>
<proteinExistence type="inferred from homology"/>
<organism evidence="11 12">
    <name type="scientific">Wenyingzhuangia heitensis</name>
    <dbReference type="NCBI Taxonomy" id="1487859"/>
    <lineage>
        <taxon>Bacteria</taxon>
        <taxon>Pseudomonadati</taxon>
        <taxon>Bacteroidota</taxon>
        <taxon>Flavobacteriia</taxon>
        <taxon>Flavobacteriales</taxon>
        <taxon>Flavobacteriaceae</taxon>
        <taxon>Wenyingzhuangia</taxon>
    </lineage>
</organism>
<name>A0ABX0U9C3_9FLAO</name>
<comment type="similarity">
    <text evidence="9">Belongs to the DHPS family.</text>
</comment>
<gene>
    <name evidence="11" type="ORF">FHR24_000979</name>
</gene>
<evidence type="ECO:0000256" key="9">
    <source>
        <dbReference type="RuleBase" id="RU361205"/>
    </source>
</evidence>
<dbReference type="NCBIfam" id="TIGR01496">
    <property type="entry name" value="DHPS"/>
    <property type="match status" value="1"/>
</dbReference>
<comment type="pathway">
    <text evidence="3 9">Cofactor biosynthesis; tetrahydrofolate biosynthesis; 7,8-dihydrofolate from 2-amino-4-hydroxy-6-hydroxymethyl-7,8-dihydropteridine diphosphate and 4-aminobenzoate: step 1/2.</text>
</comment>
<dbReference type="PANTHER" id="PTHR20941">
    <property type="entry name" value="FOLATE SYNTHESIS PROTEINS"/>
    <property type="match status" value="1"/>
</dbReference>
<evidence type="ECO:0000313" key="12">
    <source>
        <dbReference type="Proteomes" id="UP000745859"/>
    </source>
</evidence>
<evidence type="ECO:0000313" key="11">
    <source>
        <dbReference type="EMBL" id="NIJ44540.1"/>
    </source>
</evidence>
<evidence type="ECO:0000256" key="4">
    <source>
        <dbReference type="ARBA" id="ARBA00012458"/>
    </source>
</evidence>
<keyword evidence="7 9" id="KW-0460">Magnesium</keyword>
<comment type="cofactor">
    <cofactor evidence="2 9">
        <name>Mg(2+)</name>
        <dbReference type="ChEBI" id="CHEBI:18420"/>
    </cofactor>
</comment>
<dbReference type="PANTHER" id="PTHR20941:SF1">
    <property type="entry name" value="FOLIC ACID SYNTHESIS PROTEIN FOL1"/>
    <property type="match status" value="1"/>
</dbReference>
<dbReference type="InterPro" id="IPR006390">
    <property type="entry name" value="DHP_synth_dom"/>
</dbReference>
<feature type="domain" description="Pterin-binding" evidence="10">
    <location>
        <begin position="17"/>
        <end position="269"/>
    </location>
</feature>
<dbReference type="PROSITE" id="PS50972">
    <property type="entry name" value="PTERIN_BINDING"/>
    <property type="match status" value="1"/>
</dbReference>
<dbReference type="Proteomes" id="UP000745859">
    <property type="component" value="Unassembled WGS sequence"/>
</dbReference>
<dbReference type="GO" id="GO:0004156">
    <property type="term" value="F:dihydropteroate synthase activity"/>
    <property type="evidence" value="ECO:0007669"/>
    <property type="project" value="UniProtKB-EC"/>
</dbReference>
<comment type="catalytic activity">
    <reaction evidence="1">
        <text>(7,8-dihydropterin-6-yl)methyl diphosphate + 4-aminobenzoate = 7,8-dihydropteroate + diphosphate</text>
        <dbReference type="Rhea" id="RHEA:19949"/>
        <dbReference type="ChEBI" id="CHEBI:17836"/>
        <dbReference type="ChEBI" id="CHEBI:17839"/>
        <dbReference type="ChEBI" id="CHEBI:33019"/>
        <dbReference type="ChEBI" id="CHEBI:72950"/>
        <dbReference type="EC" id="2.5.1.15"/>
    </reaction>
</comment>
<keyword evidence="12" id="KW-1185">Reference proteome</keyword>
<comment type="caution">
    <text evidence="11">The sequence shown here is derived from an EMBL/GenBank/DDBJ whole genome shotgun (WGS) entry which is preliminary data.</text>
</comment>
<dbReference type="EMBL" id="JAASQL010000001">
    <property type="protein sequence ID" value="NIJ44540.1"/>
    <property type="molecule type" value="Genomic_DNA"/>
</dbReference>
<keyword evidence="5 9" id="KW-0808">Transferase</keyword>
<keyword evidence="6 9" id="KW-0479">Metal-binding</keyword>
<dbReference type="EC" id="2.5.1.15" evidence="4 9"/>
<evidence type="ECO:0000256" key="1">
    <source>
        <dbReference type="ARBA" id="ARBA00000012"/>
    </source>
</evidence>
<evidence type="ECO:0000256" key="8">
    <source>
        <dbReference type="ARBA" id="ARBA00022909"/>
    </source>
</evidence>
<dbReference type="RefSeq" id="WP_243846500.1">
    <property type="nucleotide sequence ID" value="NZ_JAASQL010000001.1"/>
</dbReference>
<dbReference type="Gene3D" id="3.20.20.20">
    <property type="entry name" value="Dihydropteroate synthase-like"/>
    <property type="match status" value="1"/>
</dbReference>
<dbReference type="SUPFAM" id="SSF51717">
    <property type="entry name" value="Dihydropteroate synthetase-like"/>
    <property type="match status" value="1"/>
</dbReference>
<dbReference type="CDD" id="cd00739">
    <property type="entry name" value="DHPS"/>
    <property type="match status" value="1"/>
</dbReference>
<evidence type="ECO:0000256" key="2">
    <source>
        <dbReference type="ARBA" id="ARBA00001946"/>
    </source>
</evidence>
<evidence type="ECO:0000256" key="6">
    <source>
        <dbReference type="ARBA" id="ARBA00022723"/>
    </source>
</evidence>
<protein>
    <recommendedName>
        <fullName evidence="4 9">Dihydropteroate synthase</fullName>
        <shortName evidence="9">DHPS</shortName>
        <ecNumber evidence="4 9">2.5.1.15</ecNumber>
    </recommendedName>
    <alternativeName>
        <fullName evidence="9">Dihydropteroate pyrophosphorylase</fullName>
    </alternativeName>
</protein>
<comment type="function">
    <text evidence="9">Catalyzes the condensation of para-aminobenzoate (pABA) with 6-hydroxymethyl-7,8-dihydropterin diphosphate (DHPt-PP) to form 7,8-dihydropteroate (H2Pte), the immediate precursor of folate derivatives.</text>
</comment>
<evidence type="ECO:0000256" key="3">
    <source>
        <dbReference type="ARBA" id="ARBA00004763"/>
    </source>
</evidence>
<dbReference type="PROSITE" id="PS00792">
    <property type="entry name" value="DHPS_1"/>
    <property type="match status" value="1"/>
</dbReference>
<dbReference type="InterPro" id="IPR000489">
    <property type="entry name" value="Pterin-binding_dom"/>
</dbReference>
<evidence type="ECO:0000256" key="5">
    <source>
        <dbReference type="ARBA" id="ARBA00022679"/>
    </source>
</evidence>
<reference evidence="11 12" key="1">
    <citation type="submission" date="2020-03" db="EMBL/GenBank/DDBJ databases">
        <title>Genomic Encyclopedia of Type Strains, Phase IV (KMG-IV): sequencing the most valuable type-strain genomes for metagenomic binning, comparative biology and taxonomic classification.</title>
        <authorList>
            <person name="Goeker M."/>
        </authorList>
    </citation>
    <scope>NUCLEOTIDE SEQUENCE [LARGE SCALE GENOMIC DNA]</scope>
    <source>
        <strain evidence="11 12">DSM 101599</strain>
    </source>
</reference>
<dbReference type="InterPro" id="IPR011005">
    <property type="entry name" value="Dihydropteroate_synth-like_sf"/>
</dbReference>
<evidence type="ECO:0000256" key="7">
    <source>
        <dbReference type="ARBA" id="ARBA00022842"/>
    </source>
</evidence>
<sequence length="279" mass="31001">MQRTLNCKGKIIDLSVPKVMGILNITPDSFFDGGKYKNEKEILDQVASMLQAGATFIDVGAYSSRPGAKHITEEEELHRIVPVVVLLVANFSDILISVDTFRSKVAKKCIEAGACMINDISGGDLDDAMFTTVAELQVPYIIMHMQGNPQTMQKAPVYKNVVTEVFYELSKKIEILNKLHVHDVILDVGFGFGKSVAHNFELLKNLDYFQEMNLSVLTGVSRKSMLYKPLHINPEQALNATTIANTIAVQKGTQILRVHDVKEAVEVITILELINKEIL</sequence>